<dbReference type="NCBIfam" id="TIGR04131">
    <property type="entry name" value="Bac_Flav_CTERM"/>
    <property type="match status" value="1"/>
</dbReference>
<dbReference type="PROSITE" id="PS50853">
    <property type="entry name" value="FN3"/>
    <property type="match status" value="1"/>
</dbReference>
<keyword evidence="4" id="KW-1015">Disulfide bond</keyword>
<evidence type="ECO:0000256" key="1">
    <source>
        <dbReference type="ARBA" id="ARBA00004613"/>
    </source>
</evidence>
<dbReference type="Pfam" id="PF12733">
    <property type="entry name" value="Cadherin-like"/>
    <property type="match status" value="3"/>
</dbReference>
<accession>A0A1X9YTB0</accession>
<gene>
    <name evidence="6" type="ORF">CA264_12015</name>
</gene>
<evidence type="ECO:0000256" key="4">
    <source>
        <dbReference type="ARBA" id="ARBA00023157"/>
    </source>
</evidence>
<evidence type="ECO:0000259" key="5">
    <source>
        <dbReference type="PROSITE" id="PS50853"/>
    </source>
</evidence>
<dbReference type="PANTHER" id="PTHR34677:SF3">
    <property type="entry name" value="BACTERIAL IG-LIKE DOMAIN-CONTAINING PROTEIN"/>
    <property type="match status" value="1"/>
</dbReference>
<dbReference type="EMBL" id="CP021235">
    <property type="protein sequence ID" value="ARS36097.1"/>
    <property type="molecule type" value="Genomic_DNA"/>
</dbReference>
<dbReference type="GO" id="GO:0005576">
    <property type="term" value="C:extracellular region"/>
    <property type="evidence" value="ECO:0007669"/>
    <property type="project" value="UniProtKB-SubCell"/>
</dbReference>
<dbReference type="InterPro" id="IPR055372">
    <property type="entry name" value="CBM96"/>
</dbReference>
<dbReference type="PANTHER" id="PTHR34677">
    <property type="match status" value="1"/>
</dbReference>
<keyword evidence="2" id="KW-0964">Secreted</keyword>
<keyword evidence="7" id="KW-1185">Reference proteome</keyword>
<dbReference type="GO" id="GO:0005975">
    <property type="term" value="P:carbohydrate metabolic process"/>
    <property type="evidence" value="ECO:0007669"/>
    <property type="project" value="UniProtKB-ARBA"/>
</dbReference>
<protein>
    <recommendedName>
        <fullName evidence="5">Fibronectin type-III domain-containing protein</fullName>
    </recommendedName>
</protein>
<reference evidence="7" key="1">
    <citation type="submission" date="2017-05" db="EMBL/GenBank/DDBJ databases">
        <authorList>
            <person name="Ray J."/>
            <person name="Price M."/>
            <person name="Deutschbauer A."/>
        </authorList>
    </citation>
    <scope>NUCLEOTIDE SEQUENCE [LARGE SCALE GENOMIC DNA]</scope>
    <source>
        <strain evidence="7">DSM 19842</strain>
    </source>
</reference>
<dbReference type="Pfam" id="PF13585">
    <property type="entry name" value="CHU_C"/>
    <property type="match status" value="1"/>
</dbReference>
<dbReference type="InterPro" id="IPR013320">
    <property type="entry name" value="ConA-like_dom_sf"/>
</dbReference>
<organism evidence="6 7">
    <name type="scientific">Pontibacter actiniarum</name>
    <dbReference type="NCBI Taxonomy" id="323450"/>
    <lineage>
        <taxon>Bacteria</taxon>
        <taxon>Pseudomonadati</taxon>
        <taxon>Bacteroidota</taxon>
        <taxon>Cytophagia</taxon>
        <taxon>Cytophagales</taxon>
        <taxon>Hymenobacteraceae</taxon>
        <taxon>Pontibacter</taxon>
    </lineage>
</organism>
<name>A0A1X9YTB0_9BACT</name>
<dbReference type="InterPro" id="IPR011081">
    <property type="entry name" value="Big_4"/>
</dbReference>
<dbReference type="SUPFAM" id="SSF49899">
    <property type="entry name" value="Concanavalin A-like lectins/glucanases"/>
    <property type="match status" value="1"/>
</dbReference>
<comment type="subcellular location">
    <subcellularLocation>
        <location evidence="1">Secreted</location>
    </subcellularLocation>
</comment>
<dbReference type="Pfam" id="PF19078">
    <property type="entry name" value="Big_12"/>
    <property type="match status" value="6"/>
</dbReference>
<dbReference type="SMART" id="SM00560">
    <property type="entry name" value="LamGL"/>
    <property type="match status" value="1"/>
</dbReference>
<feature type="domain" description="Fibronectin type-III" evidence="5">
    <location>
        <begin position="198"/>
        <end position="295"/>
    </location>
</feature>
<proteinExistence type="predicted"/>
<dbReference type="STRING" id="709015.GCA_000472485_02434"/>
<dbReference type="InterPro" id="IPR006558">
    <property type="entry name" value="LamG-like"/>
</dbReference>
<dbReference type="GO" id="GO:0004553">
    <property type="term" value="F:hydrolase activity, hydrolyzing O-glycosyl compounds"/>
    <property type="evidence" value="ECO:0007669"/>
    <property type="project" value="UniProtKB-ARBA"/>
</dbReference>
<sequence>MRTKPFASSLEAKSMWCTRSGTRSRWLTMCFLIMWCLLSSYQTKAQQYTANFTSSPVFYEGFWSGAKTHATVTIGGTEYDVTVGQVTNWTHSSTGGESNSASITCIGGGDVSVTLKRKDNQRFQFYGVWLKYTNYSNYPNKDLRVNYSGSSDPQQTFGGNTTTVLSKNVNVTSVSLSFGGLDRLYLDNLIVGPAIASPPTLTTTSATNINATFATAGGSVTNDGGGTVTERGIVWSTAQNPTTANNRQRMGSGTGSFSGQIAGLAANTTYYIRSYAINSAGTAYGNQVSFKTTDGSGPLTLLPTIDTSFDNAGSYPSDPSCYVGYTPEYGQQTAALKFSLTPVTGTVTSAKLRLYVNLKNGSNVFAKVWSSTDETWTSSITSPPAQDQALGQVAVTTAGNWIEIDVTDYIDAKVKDSKVASLVVTGNTSLNPGEVYFNSMERTTSQPQLVIVTGSALSSNANLSNIALSKGTLTPTFTEGTVNYTAQLPYETESLTITPTLADANATLKVQGTDVASGTAHYVTLNIGSNAIPVVVTAQDGTKKTYSVSITRAAPSANADLAGLSLNNGVLFPAFSSGVTSYAANVGTSVSSVSVTPTAADNTATVTVNGSPISSVSASAPIALQVGSNTITTVVTAQNGTTRTYTTTVNRSIFPLHTLPFNGTDQYVAVPNTAALEFTAGTIEMWVQPDWAANTKGANPCLISERSSSGTRFSLHMENSLQGIGIWNNSQYLTRPYNFVRGQWYHIAAVIGASSTEFFVNGASIGSVNISMNSFKKGDDLKIGASVTNSNSEYFKGAMDEVRIWNTARTASQIHGNMGTAINPASTGLVAYFPVDEGVTSQANAVTRRLTDYSANALHGTLYNYFLSSNANLSNLTLSAGSLSPAFAANTTSYTTTVGNKVTSLSLTPTVADARATVTVNGTATLSGSAVAIPLNVGSNTAAIAVRAENGTTQTYTLTITRAPNAAPVLTLVSPSLATIHEDHHNHQGYQVASILGSSFYDADQGMQVGMAITGASSEKGNWLYSTDNGTTWTTTGAFSVSAARLLRPQDWVKFLPDGKNGVTATITYKAWDQTVGSAGGTANTSVSGGSSAFSTATDQATLTVTDVNDAPVLSGGPYSFPNIEGNTQSAGKAISAILDAMVYNEVDENDTRGIAVTGTTGSGWQYSADGTTWRNVGTVAPTSALLLSDASFLRYAAGTNGETATIAFRAWDRTIGSPSSNTLRATAGVSSNGGTTAFSTGTAQATITVNESTTVASITRTSLSPSRAASVGYTVTFADPVTGLDVSDFTLATTGLTGAFIESMSGAGAVYTVTVNTGSGDGILRLDFTGITGISPHARTPYTSGDVYSLDKTAPTGTLAINNGAAYTNTAEVALSITATDGTGTGVTGARFLNEGGTPTEWEPVTAGKTWSLPGGDGSKTVSMELKDAAGNVSLVSSTIFYDTTQPGVTVTSNAPASLSGMFSVAINFTESVTGFEQADVTVSNGTLQGFTAVSPRQYVAFVVPSAEGEVAIYVAAHVAQDAATNGNLASTPLTRIYDTTSPSVEVVATAATQVNKAFEVQVNFSEPVNNFTLSDVTVTNGSAGAFAKQDEAHYTLTVTPASTGKVLVYVAANAAEDAAHNSNEASNILTRFYDNVRPEITLHTTAGSPVNAAFELSIEFSEAVTGFSAADLQVTNGTAGDFTAVSDQVYTALITPGANGTVQISVAEHAAEDAATNGNQASNLLTLLYDASQPAVTLNSNAPAALNGDFNVGVSFTEDVTGFTAADVTVANGAVSSFTKTNAREYEVMIAPAADGEVSVSVAANVAADVAKNSNTASNTLTRHYDATKPTLQLASTASSPVNTGFEVHVNFSEPVAGFDLTDVAVANGAASMFTQADAAHYTVFVTPTTDGEVTVSVAASAARDNAANESEAAQPLTIRYDGTRPAVTLTATAANPGNTAIGVTVEFSEAVSGLDAADFTVTNGSATALTKVGETKYTAVISPAADGEVSISMAANIAADAAANGNTASNTITLQYDATAPAGYAIAFNTGRMDVSNAGSMAVAVTGAEPGTTYFYTIESNQGGTPVSGTAAVATEAFTIDAPDLTGLSDGTLTVSLYLVDAAGNKGAAATAQVTKIMRDVAAVATPAALQVPIRTGFANAGLPATVEVTYTTGEKEAVQVNWQEGNYNGLVAGAYTLTGELELKPMTTNLSGHTASITVAVQPNKAPTAIALSNAAFGPGTAPADVIGEFSTADADDPAAPLYQEHVYTLANGEGDTDNSLFEIRGKELHLKSNNGLSGKVDYSIRVRSTDPYQNTFEQVFTLKKTAYQVPKEELRIVNAFSPNGDGVNDNWTIPELRFYNQVHIQVFDRSGVRVFETTDPETGWNGRSTDGQILKGPFLYIVEVRDINWVKRGVVTILSK</sequence>
<dbReference type="InterPro" id="IPR026341">
    <property type="entry name" value="T9SS_type_B"/>
</dbReference>
<dbReference type="InterPro" id="IPR044048">
    <property type="entry name" value="Big_12"/>
</dbReference>
<dbReference type="Pfam" id="PF13385">
    <property type="entry name" value="Laminin_G_3"/>
    <property type="match status" value="1"/>
</dbReference>
<evidence type="ECO:0000313" key="6">
    <source>
        <dbReference type="EMBL" id="ARS36097.1"/>
    </source>
</evidence>
<evidence type="ECO:0000256" key="3">
    <source>
        <dbReference type="ARBA" id="ARBA00022729"/>
    </source>
</evidence>
<dbReference type="Pfam" id="PF24517">
    <property type="entry name" value="CBM96"/>
    <property type="match status" value="1"/>
</dbReference>
<dbReference type="Pfam" id="PF07532">
    <property type="entry name" value="Big_4"/>
    <property type="match status" value="1"/>
</dbReference>
<dbReference type="Gene3D" id="2.60.120.200">
    <property type="match status" value="1"/>
</dbReference>
<dbReference type="Proteomes" id="UP000266292">
    <property type="component" value="Chromosome"/>
</dbReference>
<dbReference type="InterPro" id="IPR025883">
    <property type="entry name" value="Cadherin-like_domain"/>
</dbReference>
<evidence type="ECO:0000256" key="2">
    <source>
        <dbReference type="ARBA" id="ARBA00022525"/>
    </source>
</evidence>
<dbReference type="InterPro" id="IPR003961">
    <property type="entry name" value="FN3_dom"/>
</dbReference>
<dbReference type="OrthoDB" id="1097758at2"/>
<keyword evidence="3" id="KW-0732">Signal</keyword>
<dbReference type="KEGG" id="pact:CA264_12015"/>
<evidence type="ECO:0000313" key="7">
    <source>
        <dbReference type="Proteomes" id="UP000266292"/>
    </source>
</evidence>